<organism evidence="1 2">
    <name type="scientific">Candidatus Acidiferrum panamense</name>
    <dbReference type="NCBI Taxonomy" id="2741543"/>
    <lineage>
        <taxon>Bacteria</taxon>
        <taxon>Pseudomonadati</taxon>
        <taxon>Acidobacteriota</taxon>
        <taxon>Terriglobia</taxon>
        <taxon>Candidatus Acidiferrales</taxon>
        <taxon>Candidatus Acidiferrum</taxon>
    </lineage>
</organism>
<evidence type="ECO:0008006" key="3">
    <source>
        <dbReference type="Google" id="ProtNLM"/>
    </source>
</evidence>
<sequence>MPVISALVFTKTDTTIAATWTTDVAADSNLSASGKAAIDNGFDGSVTSHSCIVAGLSPSTVYSCIVTSGGVSSTPQNVTTLSSPARTVARSASFGTVIVYGTGTGDTWFTFVSNDGNQYITNCDGLGMQATGTASNLGLSKITNLATMAGSVVNLLTNFGTSNSYSGTDGPGGIALTNKFGGCPFGLAGNLYLFLTRQNNNLNLPPMYNGGILMSADHGATWSNWQSPGGNLANGLVPSPIGSFEYGSGTFGWASPIRYAADDGTMGYNTAGNGIDGANAFVYQLLQPNSVNFTTFNLMRVPRKSVATLSNMNFQYWVGPVAPVVSDFVNDSNWSNTASGLTNIYSVPGGAGVIWPHITFIPGINSYVFIADDINYNWYLAAALTPAGPWTTFLKQQFANVGGPFFLHSDVIGNTLATGRLPLRMTVSSNGLGSTTYAPGILSAALGTTAMANTFVQGNGTSSAFVASPAAFAYGSNVTQGNLLVCSWRTGATAGVVSSITDTLGNAWNIVYNSSDTVASSGGWAYAFSKASGANTLTITFTGGTLVVCVGEWNGPNTFRTASAATNGGAGTSTPTSAAITAVAGDLLIAVEETGAGETTVTAGIGYVLRASGLAGASTFAALEDNLNALGGSTMASFTLSAATSWTAGIGAFYNVPSVPGGGDLGPSYDFKFRI</sequence>
<dbReference type="EMBL" id="JACDQQ010002856">
    <property type="protein sequence ID" value="MBA0089153.1"/>
    <property type="molecule type" value="Genomic_DNA"/>
</dbReference>
<dbReference type="AlphaFoldDB" id="A0A7V8NXA2"/>
<protein>
    <recommendedName>
        <fullName evidence="3">Fibronectin type-III domain-containing protein</fullName>
    </recommendedName>
</protein>
<evidence type="ECO:0000313" key="2">
    <source>
        <dbReference type="Proteomes" id="UP000567293"/>
    </source>
</evidence>
<gene>
    <name evidence="1" type="ORF">HRJ53_29535</name>
</gene>
<evidence type="ECO:0000313" key="1">
    <source>
        <dbReference type="EMBL" id="MBA0089153.1"/>
    </source>
</evidence>
<reference evidence="1" key="1">
    <citation type="submission" date="2020-06" db="EMBL/GenBank/DDBJ databases">
        <title>Legume-microbial interactions unlock mineral nutrients during tropical forest succession.</title>
        <authorList>
            <person name="Epihov D.Z."/>
        </authorList>
    </citation>
    <scope>NUCLEOTIDE SEQUENCE [LARGE SCALE GENOMIC DNA]</scope>
    <source>
        <strain evidence="1">Pan2503</strain>
    </source>
</reference>
<name>A0A7V8NXA2_9BACT</name>
<keyword evidence="2" id="KW-1185">Reference proteome</keyword>
<dbReference type="Proteomes" id="UP000567293">
    <property type="component" value="Unassembled WGS sequence"/>
</dbReference>
<comment type="caution">
    <text evidence="1">The sequence shown here is derived from an EMBL/GenBank/DDBJ whole genome shotgun (WGS) entry which is preliminary data.</text>
</comment>
<accession>A0A7V8NXA2</accession>
<proteinExistence type="predicted"/>